<gene>
    <name evidence="1" type="ORF">CDAR_119971</name>
</gene>
<comment type="caution">
    <text evidence="1">The sequence shown here is derived from an EMBL/GenBank/DDBJ whole genome shotgun (WGS) entry which is preliminary data.</text>
</comment>
<organism evidence="1 2">
    <name type="scientific">Caerostris darwini</name>
    <dbReference type="NCBI Taxonomy" id="1538125"/>
    <lineage>
        <taxon>Eukaryota</taxon>
        <taxon>Metazoa</taxon>
        <taxon>Ecdysozoa</taxon>
        <taxon>Arthropoda</taxon>
        <taxon>Chelicerata</taxon>
        <taxon>Arachnida</taxon>
        <taxon>Araneae</taxon>
        <taxon>Araneomorphae</taxon>
        <taxon>Entelegynae</taxon>
        <taxon>Araneoidea</taxon>
        <taxon>Araneidae</taxon>
        <taxon>Caerostris</taxon>
    </lineage>
</organism>
<dbReference type="AlphaFoldDB" id="A0AAV4T4D6"/>
<dbReference type="Proteomes" id="UP001054837">
    <property type="component" value="Unassembled WGS sequence"/>
</dbReference>
<evidence type="ECO:0000313" key="2">
    <source>
        <dbReference type="Proteomes" id="UP001054837"/>
    </source>
</evidence>
<evidence type="ECO:0000313" key="1">
    <source>
        <dbReference type="EMBL" id="GIY40387.1"/>
    </source>
</evidence>
<name>A0AAV4T4D6_9ARAC</name>
<dbReference type="EMBL" id="BPLQ01008923">
    <property type="protein sequence ID" value="GIY40387.1"/>
    <property type="molecule type" value="Genomic_DNA"/>
</dbReference>
<sequence>MSASSQCGHTCSDDDPFKSFNHYLTRMLPYGAVMRRSRMGWDSSISKSFLKRRLPFLGVFRLWTKAPWMGVNRGREFNERHLHNNEVDEIS</sequence>
<keyword evidence="2" id="KW-1185">Reference proteome</keyword>
<reference evidence="1 2" key="1">
    <citation type="submission" date="2021-06" db="EMBL/GenBank/DDBJ databases">
        <title>Caerostris darwini draft genome.</title>
        <authorList>
            <person name="Kono N."/>
            <person name="Arakawa K."/>
        </authorList>
    </citation>
    <scope>NUCLEOTIDE SEQUENCE [LARGE SCALE GENOMIC DNA]</scope>
</reference>
<protein>
    <submittedName>
        <fullName evidence="1">Uncharacterized protein</fullName>
    </submittedName>
</protein>
<accession>A0AAV4T4D6</accession>
<proteinExistence type="predicted"/>